<gene>
    <name evidence="2" type="ORF">O4U47_04575</name>
</gene>
<keyword evidence="3" id="KW-1185">Reference proteome</keyword>
<keyword evidence="1" id="KW-1133">Transmembrane helix</keyword>
<dbReference type="Proteomes" id="UP001165685">
    <property type="component" value="Unassembled WGS sequence"/>
</dbReference>
<evidence type="ECO:0000256" key="1">
    <source>
        <dbReference type="SAM" id="Phobius"/>
    </source>
</evidence>
<name>A0ABT4TGD3_9ACTN</name>
<dbReference type="EMBL" id="JAQFWP010000005">
    <property type="protein sequence ID" value="MDA2803777.1"/>
    <property type="molecule type" value="Genomic_DNA"/>
</dbReference>
<organism evidence="2 3">
    <name type="scientific">Nocardiopsis suaedae</name>
    <dbReference type="NCBI Taxonomy" id="3018444"/>
    <lineage>
        <taxon>Bacteria</taxon>
        <taxon>Bacillati</taxon>
        <taxon>Actinomycetota</taxon>
        <taxon>Actinomycetes</taxon>
        <taxon>Streptosporangiales</taxon>
        <taxon>Nocardiopsidaceae</taxon>
        <taxon>Nocardiopsis</taxon>
    </lineage>
</organism>
<comment type="caution">
    <text evidence="2">The sequence shown here is derived from an EMBL/GenBank/DDBJ whole genome shotgun (WGS) entry which is preliminary data.</text>
</comment>
<feature type="transmembrane region" description="Helical" evidence="1">
    <location>
        <begin position="29"/>
        <end position="49"/>
    </location>
</feature>
<evidence type="ECO:0000313" key="3">
    <source>
        <dbReference type="Proteomes" id="UP001165685"/>
    </source>
</evidence>
<proteinExistence type="predicted"/>
<sequence>MNTITFVSAAAAAHGPPWAGSPPPFVPFFGVAMFLLLLLLTALAVFLLMRAKGHRPPWAHTAPEPPETAARRVLAERFAKGDINVEEFMERASALNWNPGQDPKKGRA</sequence>
<evidence type="ECO:0000313" key="2">
    <source>
        <dbReference type="EMBL" id="MDA2803777.1"/>
    </source>
</evidence>
<protein>
    <submittedName>
        <fullName evidence="2">SHOCT domain-containing protein</fullName>
    </submittedName>
</protein>
<keyword evidence="1" id="KW-0812">Transmembrane</keyword>
<dbReference type="RefSeq" id="WP_270676255.1">
    <property type="nucleotide sequence ID" value="NZ_JAQFWP010000005.1"/>
</dbReference>
<reference evidence="2" key="1">
    <citation type="submission" date="2023-01" db="EMBL/GenBank/DDBJ databases">
        <title>Draft genome sequence of Nocardiopsis sp. LSu2-4 isolated from halophytes.</title>
        <authorList>
            <person name="Duangmal K."/>
            <person name="Chantavorakit T."/>
        </authorList>
    </citation>
    <scope>NUCLEOTIDE SEQUENCE</scope>
    <source>
        <strain evidence="2">LSu2-4</strain>
    </source>
</reference>
<accession>A0ABT4TGD3</accession>
<keyword evidence="1" id="KW-0472">Membrane</keyword>